<comment type="caution">
    <text evidence="2">The sequence shown here is derived from an EMBL/GenBank/DDBJ whole genome shotgun (WGS) entry which is preliminary data.</text>
</comment>
<dbReference type="AlphaFoldDB" id="A0A368P8E8"/>
<protein>
    <recommendedName>
        <fullName evidence="4">Rieske domain-containing protein</fullName>
    </recommendedName>
</protein>
<dbReference type="EMBL" id="QPIG01000001">
    <property type="protein sequence ID" value="RCU58570.1"/>
    <property type="molecule type" value="Genomic_DNA"/>
</dbReference>
<proteinExistence type="predicted"/>
<evidence type="ECO:0000313" key="2">
    <source>
        <dbReference type="EMBL" id="RCU58570.1"/>
    </source>
</evidence>
<dbReference type="RefSeq" id="WP_072347348.1">
    <property type="nucleotide sequence ID" value="NZ_JAWVXR010000001.1"/>
</dbReference>
<dbReference type="PROSITE" id="PS51257">
    <property type="entry name" value="PROKAR_LIPOPROTEIN"/>
    <property type="match status" value="1"/>
</dbReference>
<name>A0A368P8E8_9FLAO</name>
<reference evidence="2 3" key="1">
    <citation type="submission" date="2018-07" db="EMBL/GenBank/DDBJ databases">
        <title>Oceanihabitans testaceum sp. nov., isolated from marine sediment.</title>
        <authorList>
            <person name="Li C.-M."/>
        </authorList>
    </citation>
    <scope>NUCLEOTIDE SEQUENCE [LARGE SCALE GENOMIC DNA]</scope>
    <source>
        <strain evidence="2 3">S9-10</strain>
    </source>
</reference>
<dbReference type="Proteomes" id="UP000252249">
    <property type="component" value="Unassembled WGS sequence"/>
</dbReference>
<evidence type="ECO:0000256" key="1">
    <source>
        <dbReference type="SAM" id="SignalP"/>
    </source>
</evidence>
<organism evidence="2 3">
    <name type="scientific">Oceanihabitans sediminis</name>
    <dbReference type="NCBI Taxonomy" id="1812012"/>
    <lineage>
        <taxon>Bacteria</taxon>
        <taxon>Pseudomonadati</taxon>
        <taxon>Bacteroidota</taxon>
        <taxon>Flavobacteriia</taxon>
        <taxon>Flavobacteriales</taxon>
        <taxon>Flavobacteriaceae</taxon>
        <taxon>Oceanihabitans</taxon>
    </lineage>
</organism>
<accession>A0A368P8E8</accession>
<feature type="chain" id="PRO_5016703473" description="Rieske domain-containing protein" evidence="1">
    <location>
        <begin position="19"/>
        <end position="145"/>
    </location>
</feature>
<evidence type="ECO:0008006" key="4">
    <source>
        <dbReference type="Google" id="ProtNLM"/>
    </source>
</evidence>
<evidence type="ECO:0000313" key="3">
    <source>
        <dbReference type="Proteomes" id="UP000252249"/>
    </source>
</evidence>
<keyword evidence="3" id="KW-1185">Reference proteome</keyword>
<feature type="signal peptide" evidence="1">
    <location>
        <begin position="1"/>
        <end position="18"/>
    </location>
</feature>
<dbReference type="OrthoDB" id="1201186at2"/>
<sequence length="145" mass="15927">MKKIFLATLACVSILACSKSDNDTYNQYIPDQAFDTTSTINTSFPQFNSLKYPGNHVVVQEYGINGIVVYYSGSTYLAFELSDPNHHLQSCSKLTVEGVIASCNCDDGNTYDILTGQPNSGTSAQFGLKQYHTEVSGNIIRVYNN</sequence>
<gene>
    <name evidence="2" type="ORF">DU428_04110</name>
</gene>
<keyword evidence="1" id="KW-0732">Signal</keyword>